<dbReference type="GO" id="GO:0015035">
    <property type="term" value="F:protein-disulfide reductase activity"/>
    <property type="evidence" value="ECO:0007669"/>
    <property type="project" value="InterPro"/>
</dbReference>
<dbReference type="PRINTS" id="PR00421">
    <property type="entry name" value="THIOREDOXIN"/>
</dbReference>
<keyword evidence="1" id="KW-1015">Disulfide bond</keyword>
<dbReference type="NCBIfam" id="TIGR01068">
    <property type="entry name" value="thioredoxin"/>
    <property type="match status" value="1"/>
</dbReference>
<dbReference type="Gene3D" id="3.40.30.10">
    <property type="entry name" value="Glutaredoxin"/>
    <property type="match status" value="1"/>
</dbReference>
<dbReference type="PANTHER" id="PTHR46115">
    <property type="entry name" value="THIOREDOXIN-LIKE PROTEIN 1"/>
    <property type="match status" value="1"/>
</dbReference>
<dbReference type="Pfam" id="PF00085">
    <property type="entry name" value="Thioredoxin"/>
    <property type="match status" value="1"/>
</dbReference>
<keyword evidence="4" id="KW-1185">Reference proteome</keyword>
<dbReference type="Proteomes" id="UP001652661">
    <property type="component" value="Chromosome X"/>
</dbReference>
<feature type="compositionally biased region" description="Low complexity" evidence="2">
    <location>
        <begin position="136"/>
        <end position="152"/>
    </location>
</feature>
<dbReference type="InterPro" id="IPR017937">
    <property type="entry name" value="Thioredoxin_CS"/>
</dbReference>
<evidence type="ECO:0000256" key="1">
    <source>
        <dbReference type="ARBA" id="ARBA00023157"/>
    </source>
</evidence>
<gene>
    <name evidence="5" type="primary">LOC108080237</name>
</gene>
<dbReference type="RefSeq" id="XP_017030382.1">
    <property type="nucleotide sequence ID" value="XM_017174893.3"/>
</dbReference>
<dbReference type="InterPro" id="IPR005746">
    <property type="entry name" value="Thioredoxin"/>
</dbReference>
<protein>
    <submittedName>
        <fullName evidence="5">Thioredoxin-2</fullName>
    </submittedName>
</protein>
<evidence type="ECO:0000259" key="3">
    <source>
        <dbReference type="PROSITE" id="PS51352"/>
    </source>
</evidence>
<dbReference type="PROSITE" id="PS00194">
    <property type="entry name" value="THIOREDOXIN_1"/>
    <property type="match status" value="1"/>
</dbReference>
<name>A0A6P4IN34_DROKI</name>
<feature type="region of interest" description="Disordered" evidence="2">
    <location>
        <begin position="128"/>
        <end position="152"/>
    </location>
</feature>
<dbReference type="SUPFAM" id="SSF52833">
    <property type="entry name" value="Thioredoxin-like"/>
    <property type="match status" value="1"/>
</dbReference>
<sequence>MVSLVKDKAELDMRMSGALKKIVILDFFANWCGPCKVCAPKLNVLADQYSEHVMILKVNVDENEDIAEDFNITSMPTFILIKEGEVLDTIIGANMDKLKKSMDKHIAENDVDAAAAAAAADEEMSIAEEQQQNAPIIYQGQGEIENQQQGNN</sequence>
<dbReference type="OrthoDB" id="2121326at2759"/>
<evidence type="ECO:0000313" key="4">
    <source>
        <dbReference type="Proteomes" id="UP001652661"/>
    </source>
</evidence>
<dbReference type="PROSITE" id="PS51352">
    <property type="entry name" value="THIOREDOXIN_2"/>
    <property type="match status" value="1"/>
</dbReference>
<evidence type="ECO:0000256" key="2">
    <source>
        <dbReference type="SAM" id="MobiDB-lite"/>
    </source>
</evidence>
<evidence type="ECO:0000313" key="5">
    <source>
        <dbReference type="RefSeq" id="XP_017030382.1"/>
    </source>
</evidence>
<proteinExistence type="predicted"/>
<feature type="domain" description="Thioredoxin" evidence="3">
    <location>
        <begin position="1"/>
        <end position="107"/>
    </location>
</feature>
<reference evidence="5" key="1">
    <citation type="submission" date="2025-08" db="UniProtKB">
        <authorList>
            <consortium name="RefSeq"/>
        </authorList>
    </citation>
    <scope>IDENTIFICATION</scope>
    <source>
        <strain evidence="5">14028-0561.14</strain>
        <tissue evidence="5">Whole fly</tissue>
    </source>
</reference>
<dbReference type="InterPro" id="IPR013766">
    <property type="entry name" value="Thioredoxin_domain"/>
</dbReference>
<accession>A0A6P4IN34</accession>
<organism evidence="4 5">
    <name type="scientific">Drosophila kikkawai</name>
    <name type="common">Fruit fly</name>
    <dbReference type="NCBI Taxonomy" id="30033"/>
    <lineage>
        <taxon>Eukaryota</taxon>
        <taxon>Metazoa</taxon>
        <taxon>Ecdysozoa</taxon>
        <taxon>Arthropoda</taxon>
        <taxon>Hexapoda</taxon>
        <taxon>Insecta</taxon>
        <taxon>Pterygota</taxon>
        <taxon>Neoptera</taxon>
        <taxon>Endopterygota</taxon>
        <taxon>Diptera</taxon>
        <taxon>Brachycera</taxon>
        <taxon>Muscomorpha</taxon>
        <taxon>Ephydroidea</taxon>
        <taxon>Drosophilidae</taxon>
        <taxon>Drosophila</taxon>
        <taxon>Sophophora</taxon>
    </lineage>
</organism>
<dbReference type="AlphaFoldDB" id="A0A6P4IN34"/>
<dbReference type="GeneID" id="108080237"/>
<dbReference type="InterPro" id="IPR036249">
    <property type="entry name" value="Thioredoxin-like_sf"/>
</dbReference>
<dbReference type="CDD" id="cd02947">
    <property type="entry name" value="TRX_family"/>
    <property type="match status" value="1"/>
</dbReference>